<dbReference type="RefSeq" id="WP_191817301.1">
    <property type="nucleotide sequence ID" value="NZ_JACSQT010000022.1"/>
</dbReference>
<evidence type="ECO:0000313" key="2">
    <source>
        <dbReference type="EMBL" id="MBD7939647.1"/>
    </source>
</evidence>
<evidence type="ECO:0000313" key="3">
    <source>
        <dbReference type="Proteomes" id="UP000657931"/>
    </source>
</evidence>
<dbReference type="Pfam" id="PF12648">
    <property type="entry name" value="TcpE"/>
    <property type="match status" value="1"/>
</dbReference>
<evidence type="ECO:0000256" key="1">
    <source>
        <dbReference type="SAM" id="Phobius"/>
    </source>
</evidence>
<gene>
    <name evidence="2" type="ORF">H9655_21625</name>
</gene>
<keyword evidence="3" id="KW-1185">Reference proteome</keyword>
<protein>
    <recommendedName>
        <fullName evidence="4">TcpE family protein</fullName>
    </recommendedName>
</protein>
<dbReference type="InterPro" id="IPR025608">
    <property type="entry name" value="TcpE"/>
</dbReference>
<accession>A0ABR8QVS0</accession>
<sequence>MKKIPSYVLNDFLKFDRKIYRLFGLKLGRSIQFKTILYFLGFCAIEFVLYLLPVVGWPFRSLPFIFLLIIPGVLAYLLTDVGTENRSPLSFFRTYLLYQFRKFNKGTFYRGKVLSKPKAYAFGRTLTYTEFEKESVGESIKHSIKFKGYLTYQGTEREG</sequence>
<organism evidence="2 3">
    <name type="scientific">Cytobacillus stercorigallinarum</name>
    <dbReference type="NCBI Taxonomy" id="2762240"/>
    <lineage>
        <taxon>Bacteria</taxon>
        <taxon>Bacillati</taxon>
        <taxon>Bacillota</taxon>
        <taxon>Bacilli</taxon>
        <taxon>Bacillales</taxon>
        <taxon>Bacillaceae</taxon>
        <taxon>Cytobacillus</taxon>
    </lineage>
</organism>
<feature type="transmembrane region" description="Helical" evidence="1">
    <location>
        <begin position="36"/>
        <end position="55"/>
    </location>
</feature>
<proteinExistence type="predicted"/>
<evidence type="ECO:0008006" key="4">
    <source>
        <dbReference type="Google" id="ProtNLM"/>
    </source>
</evidence>
<reference evidence="2 3" key="1">
    <citation type="submission" date="2020-08" db="EMBL/GenBank/DDBJ databases">
        <title>A Genomic Blueprint of the Chicken Gut Microbiome.</title>
        <authorList>
            <person name="Gilroy R."/>
            <person name="Ravi A."/>
            <person name="Getino M."/>
            <person name="Pursley I."/>
            <person name="Horton D.L."/>
            <person name="Alikhan N.-F."/>
            <person name="Baker D."/>
            <person name="Gharbi K."/>
            <person name="Hall N."/>
            <person name="Watson M."/>
            <person name="Adriaenssens E.M."/>
            <person name="Foster-Nyarko E."/>
            <person name="Jarju S."/>
            <person name="Secka A."/>
            <person name="Antonio M."/>
            <person name="Oren A."/>
            <person name="Chaudhuri R."/>
            <person name="La Ragione R.M."/>
            <person name="Hildebrand F."/>
            <person name="Pallen M.J."/>
        </authorList>
    </citation>
    <scope>NUCLEOTIDE SEQUENCE [LARGE SCALE GENOMIC DNA]</scope>
    <source>
        <strain evidence="2 3">Sa5YUA1</strain>
    </source>
</reference>
<keyword evidence="1" id="KW-1133">Transmembrane helix</keyword>
<feature type="transmembrane region" description="Helical" evidence="1">
    <location>
        <begin position="61"/>
        <end position="79"/>
    </location>
</feature>
<name>A0ABR8QVS0_9BACI</name>
<dbReference type="Proteomes" id="UP000657931">
    <property type="component" value="Unassembled WGS sequence"/>
</dbReference>
<keyword evidence="1" id="KW-0472">Membrane</keyword>
<dbReference type="EMBL" id="JACSQT010000022">
    <property type="protein sequence ID" value="MBD7939647.1"/>
    <property type="molecule type" value="Genomic_DNA"/>
</dbReference>
<keyword evidence="1" id="KW-0812">Transmembrane</keyword>
<comment type="caution">
    <text evidence="2">The sequence shown here is derived from an EMBL/GenBank/DDBJ whole genome shotgun (WGS) entry which is preliminary data.</text>
</comment>